<dbReference type="PANTHER" id="PTHR11361:SF99">
    <property type="entry name" value="DNA MISMATCH REPAIR PROTEIN"/>
    <property type="match status" value="1"/>
</dbReference>
<evidence type="ECO:0000313" key="7">
    <source>
        <dbReference type="Proteomes" id="UP000473278"/>
    </source>
</evidence>
<keyword evidence="4" id="KW-1133">Transmembrane helix</keyword>
<keyword evidence="3" id="KW-0238">DNA-binding</keyword>
<organism evidence="6 7">
    <name type="scientific">Halalkalibaculum roseum</name>
    <dbReference type="NCBI Taxonomy" id="2709311"/>
    <lineage>
        <taxon>Bacteria</taxon>
        <taxon>Pseudomonadati</taxon>
        <taxon>Balneolota</taxon>
        <taxon>Balneolia</taxon>
        <taxon>Balneolales</taxon>
        <taxon>Balneolaceae</taxon>
        <taxon>Halalkalibaculum</taxon>
    </lineage>
</organism>
<name>A0A6M1ST12_9BACT</name>
<evidence type="ECO:0000313" key="6">
    <source>
        <dbReference type="EMBL" id="NGP76020.1"/>
    </source>
</evidence>
<dbReference type="Pfam" id="PF00488">
    <property type="entry name" value="MutS_V"/>
    <property type="match status" value="1"/>
</dbReference>
<evidence type="ECO:0000256" key="4">
    <source>
        <dbReference type="SAM" id="Phobius"/>
    </source>
</evidence>
<dbReference type="GO" id="GO:0006298">
    <property type="term" value="P:mismatch repair"/>
    <property type="evidence" value="ECO:0007669"/>
    <property type="project" value="InterPro"/>
</dbReference>
<dbReference type="PANTHER" id="PTHR11361">
    <property type="entry name" value="DNA MISMATCH REPAIR PROTEIN MUTS FAMILY MEMBER"/>
    <property type="match status" value="1"/>
</dbReference>
<dbReference type="InterPro" id="IPR000432">
    <property type="entry name" value="DNA_mismatch_repair_MutS_C"/>
</dbReference>
<dbReference type="SMART" id="SM00534">
    <property type="entry name" value="MUTSac"/>
    <property type="match status" value="1"/>
</dbReference>
<dbReference type="InterPro" id="IPR036187">
    <property type="entry name" value="DNA_mismatch_repair_MutS_sf"/>
</dbReference>
<dbReference type="Gene3D" id="3.40.50.300">
    <property type="entry name" value="P-loop containing nucleotide triphosphate hydrolases"/>
    <property type="match status" value="1"/>
</dbReference>
<dbReference type="GO" id="GO:0005829">
    <property type="term" value="C:cytosol"/>
    <property type="evidence" value="ECO:0007669"/>
    <property type="project" value="TreeGrafter"/>
</dbReference>
<evidence type="ECO:0000256" key="2">
    <source>
        <dbReference type="ARBA" id="ARBA00022840"/>
    </source>
</evidence>
<dbReference type="Proteomes" id="UP000473278">
    <property type="component" value="Unassembled WGS sequence"/>
</dbReference>
<sequence>MVPDSKSTLQRAIRSLIDKAEKKISTLEQWDKRLSMIRLLLFIGGIALLFLVAQYQNSLLFYIILTLFVASFIAIASYHRRISDSKKRFRLLKKIKEEHLARMQLDWDRIPDATEAHLSSPAGHPYSEDFNITGNHSLIQLIDTAIYPGGTGRLKQWLLKEEPQLSKISERQKLAKELKPMIEFRDKLRINAEETKSQATPDDWTMEQLLVWLDKPSDTRYGLAMTILTALSLINITLGILFLVGVLKPYVIFTFVLYLVVYNFNSHKVDGLFEAAYQMDKLLSRFSSILLYLENYPFKESSALKAFLHSFQDSESKPSRFLSKVARLSAAASSQKNDILWFLLNATVPWDLYFSYKLDKYKVELKPKLSAWLDKFYDLEALCSLSHFAWLNPHYRFEQPVQTGSPAEAFKAEALGHPLIPEGQKVTNDLAIDDVGNLILLTGSNMAGKSTFLRTVGINLCLCFAGGPVNADSFKTIPFRLFSSINVKDSLDRGLSHFYAEVKRLRKLLDELGSDHTYPLFFFVDEIYRGTNNRERFRGSTAFLKQVAGRNGIGMVTTHDLELAQLEEEIPQLSNWHFEETIEGGKMSFEYKLKPGPCPTTNALKIMQMEGLPV</sequence>
<dbReference type="AlphaFoldDB" id="A0A6M1ST12"/>
<evidence type="ECO:0000256" key="3">
    <source>
        <dbReference type="ARBA" id="ARBA00023125"/>
    </source>
</evidence>
<keyword evidence="4" id="KW-0472">Membrane</keyword>
<keyword evidence="4" id="KW-0812">Transmembrane</keyword>
<dbReference type="EMBL" id="JAALLT010000002">
    <property type="protein sequence ID" value="NGP76020.1"/>
    <property type="molecule type" value="Genomic_DNA"/>
</dbReference>
<comment type="caution">
    <text evidence="6">The sequence shown here is derived from an EMBL/GenBank/DDBJ whole genome shotgun (WGS) entry which is preliminary data.</text>
</comment>
<feature type="transmembrane region" description="Helical" evidence="4">
    <location>
        <begin position="36"/>
        <end position="53"/>
    </location>
</feature>
<dbReference type="RefSeq" id="WP_165140012.1">
    <property type="nucleotide sequence ID" value="NZ_JAALLT010000002.1"/>
</dbReference>
<dbReference type="GO" id="GO:0030983">
    <property type="term" value="F:mismatched DNA binding"/>
    <property type="evidence" value="ECO:0007669"/>
    <property type="project" value="InterPro"/>
</dbReference>
<dbReference type="SUPFAM" id="SSF52540">
    <property type="entry name" value="P-loop containing nucleoside triphosphate hydrolases"/>
    <property type="match status" value="1"/>
</dbReference>
<evidence type="ECO:0000256" key="1">
    <source>
        <dbReference type="ARBA" id="ARBA00022741"/>
    </source>
</evidence>
<dbReference type="GO" id="GO:0140664">
    <property type="term" value="F:ATP-dependent DNA damage sensor activity"/>
    <property type="evidence" value="ECO:0007669"/>
    <property type="project" value="InterPro"/>
</dbReference>
<feature type="domain" description="DNA mismatch repair proteins mutS family" evidence="5">
    <location>
        <begin position="436"/>
        <end position="613"/>
    </location>
</feature>
<dbReference type="InterPro" id="IPR027417">
    <property type="entry name" value="P-loop_NTPase"/>
</dbReference>
<protein>
    <recommendedName>
        <fullName evidence="5">DNA mismatch repair proteins mutS family domain-containing protein</fullName>
    </recommendedName>
</protein>
<proteinExistence type="predicted"/>
<dbReference type="SUPFAM" id="SSF48334">
    <property type="entry name" value="DNA repair protein MutS, domain III"/>
    <property type="match status" value="1"/>
</dbReference>
<feature type="transmembrane region" description="Helical" evidence="4">
    <location>
        <begin position="59"/>
        <end position="78"/>
    </location>
</feature>
<keyword evidence="2" id="KW-0067">ATP-binding</keyword>
<reference evidence="6 7" key="1">
    <citation type="submission" date="2020-02" db="EMBL/GenBank/DDBJ databases">
        <title>Balneolaceae bacterium YR4-1, complete genome.</title>
        <authorList>
            <person name="Li Y."/>
            <person name="Wu S."/>
        </authorList>
    </citation>
    <scope>NUCLEOTIDE SEQUENCE [LARGE SCALE GENOMIC DNA]</scope>
    <source>
        <strain evidence="6 7">YR4-1</strain>
    </source>
</reference>
<dbReference type="GO" id="GO:0005524">
    <property type="term" value="F:ATP binding"/>
    <property type="evidence" value="ECO:0007669"/>
    <property type="project" value="UniProtKB-KW"/>
</dbReference>
<dbReference type="InterPro" id="IPR045076">
    <property type="entry name" value="MutS"/>
</dbReference>
<feature type="transmembrane region" description="Helical" evidence="4">
    <location>
        <begin position="221"/>
        <end position="243"/>
    </location>
</feature>
<dbReference type="CDD" id="cd03283">
    <property type="entry name" value="ABC_MutS-like"/>
    <property type="match status" value="1"/>
</dbReference>
<evidence type="ECO:0000259" key="5">
    <source>
        <dbReference type="SMART" id="SM00534"/>
    </source>
</evidence>
<keyword evidence="7" id="KW-1185">Reference proteome</keyword>
<accession>A0A6M1ST12</accession>
<gene>
    <name evidence="6" type="ORF">G3570_05225</name>
</gene>
<keyword evidence="1" id="KW-0547">Nucleotide-binding</keyword>